<evidence type="ECO:0000259" key="2">
    <source>
        <dbReference type="PROSITE" id="PS50196"/>
    </source>
</evidence>
<dbReference type="SMART" id="SM00160">
    <property type="entry name" value="RanBD"/>
    <property type="match status" value="2"/>
</dbReference>
<dbReference type="GO" id="GO:0005643">
    <property type="term" value="C:nuclear pore"/>
    <property type="evidence" value="ECO:0007669"/>
    <property type="project" value="TreeGrafter"/>
</dbReference>
<dbReference type="FunFam" id="2.30.29.30:FF:000018">
    <property type="entry name" value="E3 SUMO-protein ligase RanBP2"/>
    <property type="match status" value="2"/>
</dbReference>
<feature type="region of interest" description="Disordered" evidence="1">
    <location>
        <begin position="527"/>
        <end position="551"/>
    </location>
</feature>
<evidence type="ECO:0000313" key="4">
    <source>
        <dbReference type="EMBL" id="CAF1499690.1"/>
    </source>
</evidence>
<dbReference type="EMBL" id="CAJNOH010001460">
    <property type="protein sequence ID" value="CAF1219972.1"/>
    <property type="molecule type" value="Genomic_DNA"/>
</dbReference>
<name>A0A814XSQ3_9BILA</name>
<dbReference type="Proteomes" id="UP000663854">
    <property type="component" value="Unassembled WGS sequence"/>
</dbReference>
<dbReference type="GO" id="GO:0005737">
    <property type="term" value="C:cytoplasm"/>
    <property type="evidence" value="ECO:0007669"/>
    <property type="project" value="TreeGrafter"/>
</dbReference>
<evidence type="ECO:0000313" key="3">
    <source>
        <dbReference type="EMBL" id="CAF1219972.1"/>
    </source>
</evidence>
<dbReference type="PANTHER" id="PTHR23138">
    <property type="entry name" value="RAN BINDING PROTEIN"/>
    <property type="match status" value="1"/>
</dbReference>
<sequence length="830" mass="95132">MSALTPATTFDEYLNEQLINCLNLQTNVIQNLAQYSGHISFQLIEIRNDIEILANRIMTLEQEQSHFLPPFQIYMPPPQPPPSNPLSFFHPELQNSPSFNKPFFLNISDLTSNTESFSFAPTTYEQPSRNVLVPFIFDPISFNNDTNYSHDNIDNINDFDESSISFKPIVHLSPVEVRTGEEDESILFCERAKLYRFDSSTNEMKERGIGEIKILQHKITTICRILMRREHIFKICANHKITSHMELKPHREIPNVYLWSAMDFSDGEAKHETFCIKFKTHEQATKFAKIFNQAREINQNQIDDMLLIKNISLNDDDIIIIGEVKPTLEQIERAKKLQLPLTFYLYENKQPCQGCRGCKEESPLTQSNEIYVGNWVNSYDTTPVIFENRSTFPSGFFPKSSLPPLMSMVPNWFSTGTDSFSSFNMPSPPKDYRMIIKAKRSLPSNRLPPPPSSLPLYTSREQTSLGGDEIATAQTYQKKTRNFSSNNTDPYLLNDYASQVARDILDQVKQELYKLITEQQIIETNDNKTTTLQNDNQPSNFSNTNTGSNSIQTINENLTTTNNNNNTSDSTFGSSISTEPLNSSFSFSTVDNTKTSSNDLQPSIPFSSIINSTSTCKLESTENIPLFGNIQKLSFSDIVKQALDHKLINDDNETRVFPGQGSLIFDTNSTNITKTEKNNDENEDSSYEPHISFKPIVHLSPVEVRTGEEDENILFRERAKLYRFDSSTNEMKERGIGEMKILQHKTTNLCRILMRREQVFKVCANHRITSEMELKQHHGKENAYIWSAMDFSDGQSKHETLCVRFKTNDQAKRFFQQFDDAKQINANIQQ</sequence>
<dbReference type="InterPro" id="IPR045255">
    <property type="entry name" value="RanBP1-like"/>
</dbReference>
<gene>
    <name evidence="4" type="ORF">JXQ802_LOCUS40350</name>
    <name evidence="3" type="ORF">PYM288_LOCUS25823</name>
</gene>
<dbReference type="EMBL" id="CAJNOL010002430">
    <property type="protein sequence ID" value="CAF1499690.1"/>
    <property type="molecule type" value="Genomic_DNA"/>
</dbReference>
<dbReference type="SUPFAM" id="SSF50729">
    <property type="entry name" value="PH domain-like"/>
    <property type="match status" value="2"/>
</dbReference>
<feature type="compositionally biased region" description="Low complexity" evidence="1">
    <location>
        <begin position="539"/>
        <end position="551"/>
    </location>
</feature>
<organism evidence="3 5">
    <name type="scientific">Rotaria sordida</name>
    <dbReference type="NCBI Taxonomy" id="392033"/>
    <lineage>
        <taxon>Eukaryota</taxon>
        <taxon>Metazoa</taxon>
        <taxon>Spiralia</taxon>
        <taxon>Gnathifera</taxon>
        <taxon>Rotifera</taxon>
        <taxon>Eurotatoria</taxon>
        <taxon>Bdelloidea</taxon>
        <taxon>Philodinida</taxon>
        <taxon>Philodinidae</taxon>
        <taxon>Rotaria</taxon>
    </lineage>
</organism>
<dbReference type="PROSITE" id="PS50196">
    <property type="entry name" value="RANBD1"/>
    <property type="match status" value="2"/>
</dbReference>
<evidence type="ECO:0000313" key="6">
    <source>
        <dbReference type="Proteomes" id="UP000663870"/>
    </source>
</evidence>
<evidence type="ECO:0000256" key="1">
    <source>
        <dbReference type="SAM" id="MobiDB-lite"/>
    </source>
</evidence>
<dbReference type="InterPro" id="IPR011993">
    <property type="entry name" value="PH-like_dom_sf"/>
</dbReference>
<dbReference type="Gene3D" id="2.30.29.30">
    <property type="entry name" value="Pleckstrin-homology domain (PH domain)/Phosphotyrosine-binding domain (PTB)"/>
    <property type="match status" value="2"/>
</dbReference>
<reference evidence="3" key="1">
    <citation type="submission" date="2021-02" db="EMBL/GenBank/DDBJ databases">
        <authorList>
            <person name="Nowell W R."/>
        </authorList>
    </citation>
    <scope>NUCLEOTIDE SEQUENCE</scope>
</reference>
<protein>
    <recommendedName>
        <fullName evidence="2">RanBD1 domain-containing protein</fullName>
    </recommendedName>
</protein>
<dbReference type="Pfam" id="PF00638">
    <property type="entry name" value="Ran_BP1"/>
    <property type="match status" value="2"/>
</dbReference>
<dbReference type="InterPro" id="IPR000156">
    <property type="entry name" value="Ran_bind_dom"/>
</dbReference>
<feature type="compositionally biased region" description="Polar residues" evidence="1">
    <location>
        <begin position="527"/>
        <end position="538"/>
    </location>
</feature>
<accession>A0A814XSQ3</accession>
<dbReference type="Proteomes" id="UP000663870">
    <property type="component" value="Unassembled WGS sequence"/>
</dbReference>
<dbReference type="AlphaFoldDB" id="A0A814XSQ3"/>
<keyword evidence="6" id="KW-1185">Reference proteome</keyword>
<feature type="domain" description="RanBD1" evidence="2">
    <location>
        <begin position="165"/>
        <end position="300"/>
    </location>
</feature>
<dbReference type="GO" id="GO:0005096">
    <property type="term" value="F:GTPase activator activity"/>
    <property type="evidence" value="ECO:0007669"/>
    <property type="project" value="TreeGrafter"/>
</dbReference>
<dbReference type="CDD" id="cd13179">
    <property type="entry name" value="RanBD_RanBP1"/>
    <property type="match status" value="2"/>
</dbReference>
<feature type="domain" description="RanBD1" evidence="2">
    <location>
        <begin position="692"/>
        <end position="827"/>
    </location>
</feature>
<dbReference type="PANTHER" id="PTHR23138:SF94">
    <property type="entry name" value="RAN BINDING PROTEIN 1"/>
    <property type="match status" value="1"/>
</dbReference>
<dbReference type="GO" id="GO:0006913">
    <property type="term" value="P:nucleocytoplasmic transport"/>
    <property type="evidence" value="ECO:0007669"/>
    <property type="project" value="InterPro"/>
</dbReference>
<proteinExistence type="predicted"/>
<comment type="caution">
    <text evidence="3">The sequence shown here is derived from an EMBL/GenBank/DDBJ whole genome shotgun (WGS) entry which is preliminary data.</text>
</comment>
<evidence type="ECO:0000313" key="5">
    <source>
        <dbReference type="Proteomes" id="UP000663854"/>
    </source>
</evidence>
<dbReference type="InterPro" id="IPR045256">
    <property type="entry name" value="RanBP1_RanBD"/>
</dbReference>